<proteinExistence type="predicted"/>
<sequence>MISFPYPAMAGVFNMFFIRNNLSMDRILLSKAPFEVTAKRGNSVNSKRRCSTLCRIMSSIIASYLLINTAYAMDTNKSNNADEPNKDEEKLEVVFDRTDNLPGYGYTLDVRENSGIEYPHRWNPFSKGMCSGKSLSRLASLTVLGSGNRLPVSYSYEIFNREYAYLTSSSSYVMYLQAGCNGLLWGATPDNRAACVSVESQSYALVKFTTLDSLTDPSPKDCNKFRYIPIRERSCSGVLESEMTHFSYFETNVWNMRIFKPSSRLRHVLHRRRVSSPMFNLVLDGDVFDFSSKNKSIVQQIRNPHTGLFLTSLDTPEEYEKSMNREEGFRCYESPMVYYGSSTLGYMGEVSHKPCDKQNGCKWFSLSSDAFSPMKGEILPEDVLYLLVKDQPNVFSKLAGQPITAEVRNDGPVVLGDSGDPNWHLERGSRIRIGDYCLTSTSTLEEVLFEQCDHVSHHRYYVPVAVLFPDHDRINEKTSAYRSYVSPCVNIDSEGKISAISSTKGEICAIPYGIYQKAQYKPNDKANFDKNK</sequence>
<accession>A0A0S4M1I8</accession>
<dbReference type="EMBL" id="LN906597">
    <property type="protein sequence ID" value="CUT16879.1"/>
    <property type="molecule type" value="Genomic_DNA"/>
</dbReference>
<dbReference type="AlphaFoldDB" id="A0A0S4M1I8"/>
<protein>
    <submittedName>
        <fullName evidence="1">Uncharacterized protein</fullName>
    </submittedName>
</protein>
<organism evidence="1 2">
    <name type="scientific">Candidatus Ichthyocystis hellenicum</name>
    <dbReference type="NCBI Taxonomy" id="1561003"/>
    <lineage>
        <taxon>Bacteria</taxon>
        <taxon>Pseudomonadati</taxon>
        <taxon>Pseudomonadota</taxon>
        <taxon>Betaproteobacteria</taxon>
        <taxon>Burkholderiales</taxon>
        <taxon>Candidatus Ichthyocystis</taxon>
    </lineage>
</organism>
<evidence type="ECO:0000313" key="1">
    <source>
        <dbReference type="EMBL" id="CUT16879.1"/>
    </source>
</evidence>
<keyword evidence="2" id="KW-1185">Reference proteome</keyword>
<reference evidence="2" key="1">
    <citation type="submission" date="2015-11" db="EMBL/GenBank/DDBJ databases">
        <authorList>
            <person name="Seth-Smith H.M.B."/>
        </authorList>
    </citation>
    <scope>NUCLEOTIDE SEQUENCE [LARGE SCALE GENOMIC DNA]</scope>
    <source>
        <strain evidence="2">2013Ark11</strain>
    </source>
</reference>
<gene>
    <name evidence="1" type="ORF">Ark11_0018</name>
</gene>
<evidence type="ECO:0000313" key="2">
    <source>
        <dbReference type="Proteomes" id="UP000198651"/>
    </source>
</evidence>
<name>A0A0S4M1I8_9BURK</name>
<dbReference type="Proteomes" id="UP000198651">
    <property type="component" value="Chromosome I"/>
</dbReference>